<evidence type="ECO:0000313" key="2">
    <source>
        <dbReference type="EMBL" id="REL30180.1"/>
    </source>
</evidence>
<dbReference type="PANTHER" id="PTHR22916">
    <property type="entry name" value="GLYCOSYLTRANSFERASE"/>
    <property type="match status" value="1"/>
</dbReference>
<dbReference type="SUPFAM" id="SSF53448">
    <property type="entry name" value="Nucleotide-diphospho-sugar transferases"/>
    <property type="match status" value="1"/>
</dbReference>
<dbReference type="Proteomes" id="UP000256899">
    <property type="component" value="Unassembled WGS sequence"/>
</dbReference>
<keyword evidence="3" id="KW-1185">Reference proteome</keyword>
<keyword evidence="2" id="KW-0808">Transferase</keyword>
<accession>A0A3E0U0F8</accession>
<sequence>MVHKPKQRSSSPLITVVVPSYNQGKFLEQCLESIFKINLPIEVFVLDGGSSDNSLDVIKNYNDKITWWRSHKDDGQSAAINEGIARGNAPYVCWLNSDDFFYEGGLEAMYAQLVNHQEKAFAYGKCWLTSESGCRLSHYLTLPFSAYLLANYCFICQPGTLISRKAWESIGGLNESLNLAMDYDLWWRLYNQFGAPQFCRMDIAASRAHADTKTANSIDDHYSESTDVVRNHYGRVPIKWLIAKPIMKIVRAIEHKIYKNKALQ</sequence>
<dbReference type="InterPro" id="IPR029044">
    <property type="entry name" value="Nucleotide-diphossugar_trans"/>
</dbReference>
<evidence type="ECO:0000313" key="3">
    <source>
        <dbReference type="Proteomes" id="UP000256899"/>
    </source>
</evidence>
<name>A0A3E0U0F8_9GAMM</name>
<dbReference type="PANTHER" id="PTHR22916:SF3">
    <property type="entry name" value="UDP-GLCNAC:BETAGAL BETA-1,3-N-ACETYLGLUCOSAMINYLTRANSFERASE-LIKE PROTEIN 1"/>
    <property type="match status" value="1"/>
</dbReference>
<dbReference type="InterPro" id="IPR001173">
    <property type="entry name" value="Glyco_trans_2-like"/>
</dbReference>
<evidence type="ECO:0000259" key="1">
    <source>
        <dbReference type="Pfam" id="PF00535"/>
    </source>
</evidence>
<dbReference type="AlphaFoldDB" id="A0A3E0U0F8"/>
<proteinExistence type="predicted"/>
<dbReference type="RefSeq" id="WP_116014355.1">
    <property type="nucleotide sequence ID" value="NZ_QUOT01000001.1"/>
</dbReference>
<feature type="domain" description="Glycosyltransferase 2-like" evidence="1">
    <location>
        <begin position="15"/>
        <end position="119"/>
    </location>
</feature>
<organism evidence="2 3">
    <name type="scientific">Thalassotalea euphylliae</name>
    <dbReference type="NCBI Taxonomy" id="1655234"/>
    <lineage>
        <taxon>Bacteria</taxon>
        <taxon>Pseudomonadati</taxon>
        <taxon>Pseudomonadota</taxon>
        <taxon>Gammaproteobacteria</taxon>
        <taxon>Alteromonadales</taxon>
        <taxon>Colwelliaceae</taxon>
        <taxon>Thalassotalea</taxon>
    </lineage>
</organism>
<reference evidence="3" key="1">
    <citation type="submission" date="2018-08" db="EMBL/GenBank/DDBJ databases">
        <title>Thalassotalea euphylliae genome.</title>
        <authorList>
            <person name="Summers S."/>
            <person name="Rice S.A."/>
            <person name="Freckelton M.L."/>
            <person name="Nedved B.T."/>
            <person name="Hadfield M.G."/>
        </authorList>
    </citation>
    <scope>NUCLEOTIDE SEQUENCE [LARGE SCALE GENOMIC DNA]</scope>
    <source>
        <strain evidence="3">H3</strain>
    </source>
</reference>
<dbReference type="EMBL" id="QUOT01000001">
    <property type="protein sequence ID" value="REL30180.1"/>
    <property type="molecule type" value="Genomic_DNA"/>
</dbReference>
<protein>
    <submittedName>
        <fullName evidence="2">Glycosyltransferase</fullName>
    </submittedName>
</protein>
<gene>
    <name evidence="2" type="ORF">DXX94_05390</name>
</gene>
<dbReference type="Gene3D" id="3.90.550.10">
    <property type="entry name" value="Spore Coat Polysaccharide Biosynthesis Protein SpsA, Chain A"/>
    <property type="match status" value="1"/>
</dbReference>
<comment type="caution">
    <text evidence="2">The sequence shown here is derived from an EMBL/GenBank/DDBJ whole genome shotgun (WGS) entry which is preliminary data.</text>
</comment>
<dbReference type="GO" id="GO:0016758">
    <property type="term" value="F:hexosyltransferase activity"/>
    <property type="evidence" value="ECO:0007669"/>
    <property type="project" value="UniProtKB-ARBA"/>
</dbReference>
<dbReference type="CDD" id="cd06433">
    <property type="entry name" value="GT_2_WfgS_like"/>
    <property type="match status" value="1"/>
</dbReference>
<dbReference type="Pfam" id="PF00535">
    <property type="entry name" value="Glycos_transf_2"/>
    <property type="match status" value="1"/>
</dbReference>